<organism evidence="2 3">
    <name type="scientific">Corynebacterium lipophiloflavum (strain ATCC 700352 / DSM 44291 / CCUG 37336 / JCM 10383 / DMMZ 1944)</name>
    <dbReference type="NCBI Taxonomy" id="525263"/>
    <lineage>
        <taxon>Bacteria</taxon>
        <taxon>Bacillati</taxon>
        <taxon>Actinomycetota</taxon>
        <taxon>Actinomycetes</taxon>
        <taxon>Mycobacteriales</taxon>
        <taxon>Corynebacteriaceae</taxon>
        <taxon>Corynebacterium</taxon>
    </lineage>
</organism>
<sequence length="83" mass="9413">RFPRKPLSISRRAQVVCDDLRERGLKEDRLEIQRVPLLLGCSTLVVFNRVPDRALTTGHHLEGLATPHHPKSAAPQTRRMLLA</sequence>
<proteinExistence type="predicted"/>
<comment type="caution">
    <text evidence="2">The sequence shown here is derived from an EMBL/GenBank/DDBJ whole genome shotgun (WGS) entry which is preliminary data.</text>
</comment>
<feature type="region of interest" description="Disordered" evidence="1">
    <location>
        <begin position="62"/>
        <end position="83"/>
    </location>
</feature>
<evidence type="ECO:0000313" key="2">
    <source>
        <dbReference type="EMBL" id="EEI18177.1"/>
    </source>
</evidence>
<dbReference type="Proteomes" id="UP000006196">
    <property type="component" value="Unassembled WGS sequence"/>
</dbReference>
<evidence type="ECO:0000256" key="1">
    <source>
        <dbReference type="SAM" id="MobiDB-lite"/>
    </source>
</evidence>
<dbReference type="AlphaFoldDB" id="C0XNK2"/>
<keyword evidence="3" id="KW-1185">Reference proteome</keyword>
<accession>C0XNK2</accession>
<name>C0XNK2_CORLD</name>
<reference evidence="2" key="1">
    <citation type="submission" date="2009-01" db="EMBL/GenBank/DDBJ databases">
        <authorList>
            <person name="Qin X."/>
            <person name="Bachman B."/>
            <person name="Battles P."/>
            <person name="Bell A."/>
            <person name="Bess C."/>
            <person name="Bickham C."/>
            <person name="Chaboub L."/>
            <person name="Chen D."/>
            <person name="Coyle M."/>
            <person name="Deiros D.R."/>
            <person name="Dinh H."/>
            <person name="Forbes L."/>
            <person name="Fowler G."/>
            <person name="Francisco L."/>
            <person name="Fu Q."/>
            <person name="Gubbala S."/>
            <person name="Hale W."/>
            <person name="Han Y."/>
            <person name="Hemphill L."/>
            <person name="Highlander S.K."/>
            <person name="Hirani K."/>
            <person name="Hogues M."/>
            <person name="Jackson L."/>
            <person name="Jakkamsetti A."/>
            <person name="Javaid M."/>
            <person name="Jiang H."/>
            <person name="Korchina V."/>
            <person name="Kovar C."/>
            <person name="Lara F."/>
            <person name="Lee S."/>
            <person name="Mata R."/>
            <person name="Mathew T."/>
            <person name="Moen C."/>
            <person name="Morales K."/>
            <person name="Munidasa M."/>
            <person name="Nazareth L."/>
            <person name="Ngo R."/>
            <person name="Nguyen L."/>
            <person name="Okwuonu G."/>
            <person name="Ongeri F."/>
            <person name="Patil S."/>
            <person name="Petrosino J."/>
            <person name="Pham C."/>
            <person name="Pham P."/>
            <person name="Pu L.-L."/>
            <person name="Puazo M."/>
            <person name="Raj R."/>
            <person name="Reid J."/>
            <person name="Rouhana J."/>
            <person name="Saada N."/>
            <person name="Shang Y."/>
            <person name="Simmons D."/>
            <person name="Thornton R."/>
            <person name="Warren J."/>
            <person name="Weissenberger G."/>
            <person name="Zhang J."/>
            <person name="Zhang L."/>
            <person name="Zhou C."/>
            <person name="Zhu D."/>
            <person name="Muzny D."/>
            <person name="Worley K."/>
            <person name="Gibbs R."/>
        </authorList>
    </citation>
    <scope>NUCLEOTIDE SEQUENCE [LARGE SCALE GENOMIC DNA]</scope>
    <source>
        <strain evidence="2">DSM 44291</strain>
    </source>
</reference>
<dbReference type="HOGENOM" id="CLU_2532637_0_0_11"/>
<protein>
    <submittedName>
        <fullName evidence="2">Uncharacterized protein</fullName>
    </submittedName>
</protein>
<dbReference type="EMBL" id="ACHJ01000004">
    <property type="protein sequence ID" value="EEI18177.1"/>
    <property type="molecule type" value="Genomic_DNA"/>
</dbReference>
<evidence type="ECO:0000313" key="3">
    <source>
        <dbReference type="Proteomes" id="UP000006196"/>
    </source>
</evidence>
<feature type="non-terminal residue" evidence="2">
    <location>
        <position position="1"/>
    </location>
</feature>
<gene>
    <name evidence="2" type="ORF">HMPREF0298_0022</name>
</gene>